<name>A0ABY1Q1I7_9BURK</name>
<proteinExistence type="predicted"/>
<dbReference type="Proteomes" id="UP001158049">
    <property type="component" value="Unassembled WGS sequence"/>
</dbReference>
<dbReference type="Gene3D" id="3.40.50.1220">
    <property type="entry name" value="TPP-binding domain"/>
    <property type="match status" value="1"/>
</dbReference>
<keyword evidence="2" id="KW-1185">Reference proteome</keyword>
<evidence type="ECO:0000313" key="1">
    <source>
        <dbReference type="EMBL" id="SMP52291.1"/>
    </source>
</evidence>
<reference evidence="1 2" key="1">
    <citation type="submission" date="2017-05" db="EMBL/GenBank/DDBJ databases">
        <authorList>
            <person name="Varghese N."/>
            <person name="Submissions S."/>
        </authorList>
    </citation>
    <scope>NUCLEOTIDE SEQUENCE [LARGE SCALE GENOMIC DNA]</scope>
    <source>
        <strain evidence="1 2">DSM 26001</strain>
    </source>
</reference>
<sequence>MQELVEAIRNRKAILFAGAGLSMNLGLPSYGSLISRLAQELDFDPQLFQLSGDYLSLAEYYYQVKGKLGPLRSWMDTTWHANSIDISKSFLHRAIVELKFPSIYTTNYDRWIERAFEHWNVPFSKITNVSDIALAKEDRTQIIKFHGDFDDDDSIVLTESSYFDRMSFESPLDIKLRGDVLGKSVLFLGYSLSDINMRYLLYRLHKQWELEGFQKARPKSYIFLTRPNIVQEGILRSRGIVPIVAESDNPMDSVKTFLLDLLKEAYGKTIEEP</sequence>
<dbReference type="EMBL" id="FXUL01000003">
    <property type="protein sequence ID" value="SMP52291.1"/>
    <property type="molecule type" value="Genomic_DNA"/>
</dbReference>
<dbReference type="PIRSF" id="PIRSF033541">
    <property type="entry name" value="ORF25P_Sir2"/>
    <property type="match status" value="1"/>
</dbReference>
<dbReference type="InterPro" id="IPR029035">
    <property type="entry name" value="DHS-like_NAD/FAD-binding_dom"/>
</dbReference>
<protein>
    <submittedName>
        <fullName evidence="1">SIR2-like domain-containing protein</fullName>
    </submittedName>
</protein>
<dbReference type="SUPFAM" id="SSF52467">
    <property type="entry name" value="DHS-like NAD/FAD-binding domain"/>
    <property type="match status" value="1"/>
</dbReference>
<dbReference type="Pfam" id="PF13289">
    <property type="entry name" value="SIR2_2"/>
    <property type="match status" value="1"/>
</dbReference>
<comment type="caution">
    <text evidence="1">The sequence shown here is derived from an EMBL/GenBank/DDBJ whole genome shotgun (WGS) entry which is preliminary data.</text>
</comment>
<accession>A0ABY1Q1I7</accession>
<organism evidence="1 2">
    <name type="scientific">Noviherbaspirillum suwonense</name>
    <dbReference type="NCBI Taxonomy" id="1224511"/>
    <lineage>
        <taxon>Bacteria</taxon>
        <taxon>Pseudomonadati</taxon>
        <taxon>Pseudomonadota</taxon>
        <taxon>Betaproteobacteria</taxon>
        <taxon>Burkholderiales</taxon>
        <taxon>Oxalobacteraceae</taxon>
        <taxon>Noviherbaspirillum</taxon>
    </lineage>
</organism>
<gene>
    <name evidence="1" type="ORF">SAMN06295970_103112</name>
</gene>
<dbReference type="RefSeq" id="WP_283441390.1">
    <property type="nucleotide sequence ID" value="NZ_FXUL01000003.1"/>
</dbReference>
<evidence type="ECO:0000313" key="2">
    <source>
        <dbReference type="Proteomes" id="UP001158049"/>
    </source>
</evidence>
<dbReference type="InterPro" id="IPR014583">
    <property type="entry name" value="Uncharacterised_Sir2-like"/>
</dbReference>